<protein>
    <submittedName>
        <fullName evidence="3">39S ribosomal protein L32, mitochondrial-like</fullName>
    </submittedName>
</protein>
<dbReference type="AlphaFoldDB" id="A0AAJ7IUZ3"/>
<feature type="region of interest" description="Disordered" evidence="1">
    <location>
        <begin position="52"/>
        <end position="85"/>
    </location>
</feature>
<evidence type="ECO:0000313" key="2">
    <source>
        <dbReference type="Proteomes" id="UP000694925"/>
    </source>
</evidence>
<gene>
    <name evidence="3" type="primary">LOC108623556</name>
</gene>
<dbReference type="RefSeq" id="XP_017877624.1">
    <property type="nucleotide sequence ID" value="XM_018022135.2"/>
</dbReference>
<feature type="compositionally biased region" description="Basic and acidic residues" evidence="1">
    <location>
        <begin position="67"/>
        <end position="85"/>
    </location>
</feature>
<name>A0AAJ7IUZ3_9HYME</name>
<dbReference type="Proteomes" id="UP000694925">
    <property type="component" value="Unplaced"/>
</dbReference>
<evidence type="ECO:0000256" key="1">
    <source>
        <dbReference type="SAM" id="MobiDB-lite"/>
    </source>
</evidence>
<sequence>KEIQKAIRDSLKLEPIEQEVIVLYEGEKENLRDDFWKKQRIVEVPKKRPEWFNPNLLQPTIEESPELENKKPEDDLRPPKQTEGN</sequence>
<evidence type="ECO:0000313" key="3">
    <source>
        <dbReference type="RefSeq" id="XP_017877624.1"/>
    </source>
</evidence>
<dbReference type="GeneID" id="108623556"/>
<organism evidence="2 3">
    <name type="scientific">Ceratina calcarata</name>
    <dbReference type="NCBI Taxonomy" id="156304"/>
    <lineage>
        <taxon>Eukaryota</taxon>
        <taxon>Metazoa</taxon>
        <taxon>Ecdysozoa</taxon>
        <taxon>Arthropoda</taxon>
        <taxon>Hexapoda</taxon>
        <taxon>Insecta</taxon>
        <taxon>Pterygota</taxon>
        <taxon>Neoptera</taxon>
        <taxon>Endopterygota</taxon>
        <taxon>Hymenoptera</taxon>
        <taxon>Apocrita</taxon>
        <taxon>Aculeata</taxon>
        <taxon>Apoidea</taxon>
        <taxon>Anthophila</taxon>
        <taxon>Apidae</taxon>
        <taxon>Ceratina</taxon>
        <taxon>Zadontomerus</taxon>
    </lineage>
</organism>
<feature type="non-terminal residue" evidence="3">
    <location>
        <position position="1"/>
    </location>
</feature>
<reference evidence="3" key="1">
    <citation type="submission" date="2025-08" db="UniProtKB">
        <authorList>
            <consortium name="RefSeq"/>
        </authorList>
    </citation>
    <scope>IDENTIFICATION</scope>
    <source>
        <tissue evidence="3">Whole body</tissue>
    </source>
</reference>
<keyword evidence="2" id="KW-1185">Reference proteome</keyword>
<proteinExistence type="predicted"/>
<dbReference type="KEGG" id="ccal:108623556"/>
<accession>A0AAJ7IUZ3</accession>